<keyword evidence="4" id="KW-1185">Reference proteome</keyword>
<evidence type="ECO:0000256" key="2">
    <source>
        <dbReference type="SAM" id="Phobius"/>
    </source>
</evidence>
<dbReference type="Proteomes" id="UP001165405">
    <property type="component" value="Unassembled WGS sequence"/>
</dbReference>
<protein>
    <submittedName>
        <fullName evidence="3">Uncharacterized protein</fullName>
    </submittedName>
</protein>
<feature type="transmembrane region" description="Helical" evidence="2">
    <location>
        <begin position="39"/>
        <end position="60"/>
    </location>
</feature>
<keyword evidence="2" id="KW-1133">Transmembrane helix</keyword>
<reference evidence="3" key="1">
    <citation type="submission" date="2022-01" db="EMBL/GenBank/DDBJ databases">
        <title>Antribacter sp. nov., isolated from Guizhou of China.</title>
        <authorList>
            <person name="Chengliang C."/>
            <person name="Ya Z."/>
        </authorList>
    </citation>
    <scope>NUCLEOTIDE SEQUENCE</scope>
    <source>
        <strain evidence="3">KLBMP 9083</strain>
    </source>
</reference>
<gene>
    <name evidence="3" type="ORF">L1785_04855</name>
</gene>
<sequence length="368" mass="38953">MNDDETVERMRALASDVPPVRIDRTAVLTKGRRRRAARALGVASGVGVLGAVAAVAAAAAPQFLGPPPTPAGTTSPTATAMATAPATAEPSPSAAPPSDPAQARAVIDEAAGTIVLPWDEYSLGAEEEAIRESAGQLFMVNCLTEAGFGDSVWFHELQPTRMVHGTVYGIWRVEDAERDGYLSLDAEPADVHIEPSGSGSLTWYQACDDKMMATGMAGAVPYVPEMLAVVAEAMEGGTPDDGSWPGEPVRAILTDEGRAIVDEWKQCIAAQGVTPREPEDNGLVPAGAMIGTGPGDARDGQIAMARVDVQCKLQHDTVRRLADLDARLQAQFIADHRDAVDVQKQANDESLRKAVEYLEQHGWDVPGR</sequence>
<feature type="compositionally biased region" description="Low complexity" evidence="1">
    <location>
        <begin position="71"/>
        <end position="92"/>
    </location>
</feature>
<keyword evidence="2" id="KW-0812">Transmembrane</keyword>
<evidence type="ECO:0000313" key="3">
    <source>
        <dbReference type="EMBL" id="MCF4120304.1"/>
    </source>
</evidence>
<proteinExistence type="predicted"/>
<keyword evidence="2" id="KW-0472">Membrane</keyword>
<accession>A0AA41QBC0</accession>
<feature type="region of interest" description="Disordered" evidence="1">
    <location>
        <begin position="62"/>
        <end position="102"/>
    </location>
</feature>
<dbReference type="EMBL" id="JAKGSG010000020">
    <property type="protein sequence ID" value="MCF4120304.1"/>
    <property type="molecule type" value="Genomic_DNA"/>
</dbReference>
<evidence type="ECO:0000256" key="1">
    <source>
        <dbReference type="SAM" id="MobiDB-lite"/>
    </source>
</evidence>
<comment type="caution">
    <text evidence="3">The sequence shown here is derived from an EMBL/GenBank/DDBJ whole genome shotgun (WGS) entry which is preliminary data.</text>
</comment>
<name>A0AA41QBC0_9MICO</name>
<dbReference type="RefSeq" id="WP_236088079.1">
    <property type="nucleotide sequence ID" value="NZ_JAKGSG010000020.1"/>
</dbReference>
<organism evidence="3 4">
    <name type="scientific">Antribacter soli</name>
    <dbReference type="NCBI Taxonomy" id="2910976"/>
    <lineage>
        <taxon>Bacteria</taxon>
        <taxon>Bacillati</taxon>
        <taxon>Actinomycetota</taxon>
        <taxon>Actinomycetes</taxon>
        <taxon>Micrococcales</taxon>
        <taxon>Promicromonosporaceae</taxon>
        <taxon>Antribacter</taxon>
    </lineage>
</organism>
<dbReference type="AlphaFoldDB" id="A0AA41QBC0"/>
<evidence type="ECO:0000313" key="4">
    <source>
        <dbReference type="Proteomes" id="UP001165405"/>
    </source>
</evidence>